<reference evidence="2 3" key="1">
    <citation type="submission" date="2020-08" db="EMBL/GenBank/DDBJ databases">
        <title>Sequencing the genomes of 1000 actinobacteria strains.</title>
        <authorList>
            <person name="Klenk H.-P."/>
        </authorList>
    </citation>
    <scope>NUCLEOTIDE SEQUENCE [LARGE SCALE GENOMIC DNA]</scope>
    <source>
        <strain evidence="2 3">DSM 45518</strain>
    </source>
</reference>
<evidence type="ECO:0000313" key="3">
    <source>
        <dbReference type="Proteomes" id="UP000542742"/>
    </source>
</evidence>
<dbReference type="AlphaFoldDB" id="A0A7W7CUF3"/>
<feature type="chain" id="PRO_5031289764" description="Lipoprotein" evidence="1">
    <location>
        <begin position="21"/>
        <end position="262"/>
    </location>
</feature>
<keyword evidence="3" id="KW-1185">Reference proteome</keyword>
<evidence type="ECO:0000313" key="2">
    <source>
        <dbReference type="EMBL" id="MBB4694891.1"/>
    </source>
</evidence>
<dbReference type="EMBL" id="JACHMF010000001">
    <property type="protein sequence ID" value="MBB4694891.1"/>
    <property type="molecule type" value="Genomic_DNA"/>
</dbReference>
<evidence type="ECO:0000256" key="1">
    <source>
        <dbReference type="SAM" id="SignalP"/>
    </source>
</evidence>
<keyword evidence="1" id="KW-0732">Signal</keyword>
<accession>A0A7W7CUF3</accession>
<proteinExistence type="predicted"/>
<dbReference type="RefSeq" id="WP_184953317.1">
    <property type="nucleotide sequence ID" value="NZ_BOMC01000070.1"/>
</dbReference>
<dbReference type="PROSITE" id="PS51257">
    <property type="entry name" value="PROKAR_LIPOPROTEIN"/>
    <property type="match status" value="1"/>
</dbReference>
<gene>
    <name evidence="2" type="ORF">BKA14_005039</name>
</gene>
<evidence type="ECO:0008006" key="4">
    <source>
        <dbReference type="Google" id="ProtNLM"/>
    </source>
</evidence>
<comment type="caution">
    <text evidence="2">The sequence shown here is derived from an EMBL/GenBank/DDBJ whole genome shotgun (WGS) entry which is preliminary data.</text>
</comment>
<organism evidence="2 3">
    <name type="scientific">Paractinoplanes abujensis</name>
    <dbReference type="NCBI Taxonomy" id="882441"/>
    <lineage>
        <taxon>Bacteria</taxon>
        <taxon>Bacillati</taxon>
        <taxon>Actinomycetota</taxon>
        <taxon>Actinomycetes</taxon>
        <taxon>Micromonosporales</taxon>
        <taxon>Micromonosporaceae</taxon>
        <taxon>Paractinoplanes</taxon>
    </lineage>
</organism>
<dbReference type="Proteomes" id="UP000542742">
    <property type="component" value="Unassembled WGS sequence"/>
</dbReference>
<protein>
    <recommendedName>
        <fullName evidence="4">Lipoprotein</fullName>
    </recommendedName>
</protein>
<feature type="signal peptide" evidence="1">
    <location>
        <begin position="1"/>
        <end position="20"/>
    </location>
</feature>
<sequence>MKRFAGITVLVVLTTTTGCALVGKAGAPTGTTAPAITPGEQLLRAVPDMKTPAFTFDVKGGVTPISGVLDAPRETFRVQVVHTEPDAGFSMTMYALTVRDKAWMKILFKPAKVPGLPAVPRKWLVVDPAKVKDPEVAPSGYDGDTDPGYAALVLRGAAAVTGTGDGHYTGTTDLTASTEAEIVTDARLKALGPKAKAVPFEADVDSDGRLTSLLVKIPAAGKAKAATYHVRYTGFGTTKTPVAPTAAEQMKATPVVYDLLNS</sequence>
<name>A0A7W7CUF3_9ACTN</name>